<evidence type="ECO:0000256" key="1">
    <source>
        <dbReference type="SAM" id="Phobius"/>
    </source>
</evidence>
<organism evidence="3 4">
    <name type="scientific">Echinicola arenosa</name>
    <dbReference type="NCBI Taxonomy" id="2774144"/>
    <lineage>
        <taxon>Bacteria</taxon>
        <taxon>Pseudomonadati</taxon>
        <taxon>Bacteroidota</taxon>
        <taxon>Cytophagia</taxon>
        <taxon>Cytophagales</taxon>
        <taxon>Cyclobacteriaceae</taxon>
        <taxon>Echinicola</taxon>
    </lineage>
</organism>
<sequence length="223" mass="25790">MEKIMIFLKRKKYEILLLALVQHLYTAIFFKDLVFYMQYIWPINTMLLGLASVGVFIERGKWKIIIRNILLVIVILLPVCHSLFKDSQFFIELLSLIYMVFFALIFWEVIKFLIKPSYVNADIIFAAACGYFMLIEISVFVLQFEFYRNTASITNLNTSTLADTYLDLVYLASIIQTTIGFGDITPSIHVTKLTTSFLGVISQFYNVVLVGILISKYSSYRKS</sequence>
<feature type="transmembrane region" description="Helical" evidence="1">
    <location>
        <begin position="90"/>
        <end position="110"/>
    </location>
</feature>
<keyword evidence="1" id="KW-0812">Transmembrane</keyword>
<keyword evidence="1" id="KW-0472">Membrane</keyword>
<keyword evidence="3" id="KW-0407">Ion channel</keyword>
<dbReference type="Pfam" id="PF07885">
    <property type="entry name" value="Ion_trans_2"/>
    <property type="match status" value="1"/>
</dbReference>
<keyword evidence="1" id="KW-1133">Transmembrane helix</keyword>
<protein>
    <submittedName>
        <fullName evidence="3">Two pore domain potassium channel family protein</fullName>
    </submittedName>
</protein>
<feature type="transmembrane region" description="Helical" evidence="1">
    <location>
        <begin position="196"/>
        <end position="214"/>
    </location>
</feature>
<proteinExistence type="predicted"/>
<keyword evidence="4" id="KW-1185">Reference proteome</keyword>
<dbReference type="Gene3D" id="1.10.287.70">
    <property type="match status" value="1"/>
</dbReference>
<evidence type="ECO:0000313" key="4">
    <source>
        <dbReference type="Proteomes" id="UP000647133"/>
    </source>
</evidence>
<dbReference type="InterPro" id="IPR013099">
    <property type="entry name" value="K_chnl_dom"/>
</dbReference>
<feature type="transmembrane region" description="Helical" evidence="1">
    <location>
        <begin position="12"/>
        <end position="30"/>
    </location>
</feature>
<dbReference type="RefSeq" id="WP_192009785.1">
    <property type="nucleotide sequence ID" value="NZ_JACYTQ010000002.1"/>
</dbReference>
<gene>
    <name evidence="3" type="ORF">IFO69_09305</name>
</gene>
<dbReference type="Proteomes" id="UP000647133">
    <property type="component" value="Unassembled WGS sequence"/>
</dbReference>
<keyword evidence="3" id="KW-0813">Transport</keyword>
<evidence type="ECO:0000259" key="2">
    <source>
        <dbReference type="Pfam" id="PF07885"/>
    </source>
</evidence>
<feature type="transmembrane region" description="Helical" evidence="1">
    <location>
        <begin position="64"/>
        <end position="84"/>
    </location>
</feature>
<dbReference type="SUPFAM" id="SSF81324">
    <property type="entry name" value="Voltage-gated potassium channels"/>
    <property type="match status" value="1"/>
</dbReference>
<dbReference type="EMBL" id="JACYTQ010000002">
    <property type="protein sequence ID" value="MBD8488940.1"/>
    <property type="molecule type" value="Genomic_DNA"/>
</dbReference>
<feature type="transmembrane region" description="Helical" evidence="1">
    <location>
        <begin position="36"/>
        <end position="57"/>
    </location>
</feature>
<comment type="caution">
    <text evidence="3">The sequence shown here is derived from an EMBL/GenBank/DDBJ whole genome shotgun (WGS) entry which is preliminary data.</text>
</comment>
<evidence type="ECO:0000313" key="3">
    <source>
        <dbReference type="EMBL" id="MBD8488940.1"/>
    </source>
</evidence>
<accession>A0ABR9AJD2</accession>
<name>A0ABR9AJD2_9BACT</name>
<feature type="domain" description="Potassium channel" evidence="2">
    <location>
        <begin position="149"/>
        <end position="216"/>
    </location>
</feature>
<dbReference type="GO" id="GO:0034220">
    <property type="term" value="P:monoatomic ion transmembrane transport"/>
    <property type="evidence" value="ECO:0007669"/>
    <property type="project" value="UniProtKB-KW"/>
</dbReference>
<keyword evidence="3" id="KW-0406">Ion transport</keyword>
<feature type="transmembrane region" description="Helical" evidence="1">
    <location>
        <begin position="122"/>
        <end position="142"/>
    </location>
</feature>
<reference evidence="3 4" key="1">
    <citation type="submission" date="2020-09" db="EMBL/GenBank/DDBJ databases">
        <title>Echinicola sp. CAU 1574 isolated from sand of Sido Beach.</title>
        <authorList>
            <person name="Kim W."/>
        </authorList>
    </citation>
    <scope>NUCLEOTIDE SEQUENCE [LARGE SCALE GENOMIC DNA]</scope>
    <source>
        <strain evidence="3 4">CAU 1574</strain>
    </source>
</reference>